<dbReference type="SUPFAM" id="SSF50494">
    <property type="entry name" value="Trypsin-like serine proteases"/>
    <property type="match status" value="1"/>
</dbReference>
<evidence type="ECO:0000256" key="5">
    <source>
        <dbReference type="ARBA" id="ARBA00022825"/>
    </source>
</evidence>
<accession>A0A917VCF6</accession>
<evidence type="ECO:0000256" key="2">
    <source>
        <dbReference type="ARBA" id="ARBA00022670"/>
    </source>
</evidence>
<evidence type="ECO:0000256" key="7">
    <source>
        <dbReference type="ARBA" id="ARBA00023157"/>
    </source>
</evidence>
<dbReference type="AlphaFoldDB" id="A0A917VCF6"/>
<dbReference type="InterPro" id="IPR033116">
    <property type="entry name" value="TRYPSIN_SER"/>
</dbReference>
<keyword evidence="9" id="KW-0472">Membrane</keyword>
<dbReference type="PRINTS" id="PR00861">
    <property type="entry name" value="ALYTICPTASE"/>
</dbReference>
<keyword evidence="3" id="KW-0732">Signal</keyword>
<keyword evidence="13" id="KW-1185">Reference proteome</keyword>
<dbReference type="InterPro" id="IPR018114">
    <property type="entry name" value="TRYPSIN_HIS"/>
</dbReference>
<feature type="compositionally biased region" description="Polar residues" evidence="8">
    <location>
        <begin position="1"/>
        <end position="11"/>
    </location>
</feature>
<dbReference type="GO" id="GO:0005576">
    <property type="term" value="C:extracellular region"/>
    <property type="evidence" value="ECO:0007669"/>
    <property type="project" value="InterPro"/>
</dbReference>
<dbReference type="Pfam" id="PF02983">
    <property type="entry name" value="Pro_Al_protease"/>
    <property type="match status" value="1"/>
</dbReference>
<keyword evidence="2 12" id="KW-0645">Protease</keyword>
<keyword evidence="4" id="KW-0378">Hydrolase</keyword>
<feature type="transmembrane region" description="Helical" evidence="9">
    <location>
        <begin position="411"/>
        <end position="430"/>
    </location>
</feature>
<keyword evidence="5" id="KW-0720">Serine protease</keyword>
<evidence type="ECO:0000259" key="11">
    <source>
        <dbReference type="Pfam" id="PF02983"/>
    </source>
</evidence>
<evidence type="ECO:0000259" key="10">
    <source>
        <dbReference type="Pfam" id="PF00089"/>
    </source>
</evidence>
<dbReference type="EMBL" id="BMPQ01000004">
    <property type="protein sequence ID" value="GGK61135.1"/>
    <property type="molecule type" value="Genomic_DNA"/>
</dbReference>
<feature type="region of interest" description="Disordered" evidence="8">
    <location>
        <begin position="1"/>
        <end position="39"/>
    </location>
</feature>
<evidence type="ECO:0000256" key="3">
    <source>
        <dbReference type="ARBA" id="ARBA00022729"/>
    </source>
</evidence>
<dbReference type="GO" id="GO:0004252">
    <property type="term" value="F:serine-type endopeptidase activity"/>
    <property type="evidence" value="ECO:0007669"/>
    <property type="project" value="InterPro"/>
</dbReference>
<gene>
    <name evidence="12" type="ORF">GCM10010094_22040</name>
</gene>
<keyword evidence="6" id="KW-0865">Zymogen</keyword>
<dbReference type="PROSITE" id="PS00135">
    <property type="entry name" value="TRYPSIN_SER"/>
    <property type="match status" value="1"/>
</dbReference>
<evidence type="ECO:0000313" key="13">
    <source>
        <dbReference type="Proteomes" id="UP000637788"/>
    </source>
</evidence>
<keyword evidence="9" id="KW-0812">Transmembrane</keyword>
<dbReference type="Proteomes" id="UP000637788">
    <property type="component" value="Unassembled WGS sequence"/>
</dbReference>
<dbReference type="GO" id="GO:0006508">
    <property type="term" value="P:proteolysis"/>
    <property type="evidence" value="ECO:0007669"/>
    <property type="project" value="UniProtKB-KW"/>
</dbReference>
<feature type="domain" description="Peptidase S1" evidence="10">
    <location>
        <begin position="170"/>
        <end position="330"/>
    </location>
</feature>
<comment type="caution">
    <text evidence="12">The sequence shown here is derived from an EMBL/GenBank/DDBJ whole genome shotgun (WGS) entry which is preliminary data.</text>
</comment>
<organism evidence="12 13">
    <name type="scientific">Streptomyces flaveus</name>
    <dbReference type="NCBI Taxonomy" id="66370"/>
    <lineage>
        <taxon>Bacteria</taxon>
        <taxon>Bacillati</taxon>
        <taxon>Actinomycetota</taxon>
        <taxon>Actinomycetes</taxon>
        <taxon>Kitasatosporales</taxon>
        <taxon>Streptomycetaceae</taxon>
        <taxon>Streptomyces</taxon>
        <taxon>Streptomyces aurantiacus group</taxon>
    </lineage>
</organism>
<evidence type="ECO:0000256" key="4">
    <source>
        <dbReference type="ARBA" id="ARBA00022801"/>
    </source>
</evidence>
<evidence type="ECO:0000256" key="6">
    <source>
        <dbReference type="ARBA" id="ARBA00023145"/>
    </source>
</evidence>
<dbReference type="CDD" id="cd21112">
    <property type="entry name" value="alphaLP-like"/>
    <property type="match status" value="1"/>
</dbReference>
<dbReference type="InterPro" id="IPR009003">
    <property type="entry name" value="Peptidase_S1_PA"/>
</dbReference>
<reference evidence="12" key="1">
    <citation type="journal article" date="2014" name="Int. J. Syst. Evol. Microbiol.">
        <title>Complete genome sequence of Corynebacterium casei LMG S-19264T (=DSM 44701T), isolated from a smear-ripened cheese.</title>
        <authorList>
            <consortium name="US DOE Joint Genome Institute (JGI-PGF)"/>
            <person name="Walter F."/>
            <person name="Albersmeier A."/>
            <person name="Kalinowski J."/>
            <person name="Ruckert C."/>
        </authorList>
    </citation>
    <scope>NUCLEOTIDE SEQUENCE</scope>
    <source>
        <strain evidence="12">JCM 3035</strain>
    </source>
</reference>
<dbReference type="InterPro" id="IPR001316">
    <property type="entry name" value="Pept_S1A_streptogrisin"/>
</dbReference>
<evidence type="ECO:0000256" key="9">
    <source>
        <dbReference type="SAM" id="Phobius"/>
    </source>
</evidence>
<keyword evidence="9" id="KW-1133">Transmembrane helix</keyword>
<feature type="compositionally biased region" description="Low complexity" evidence="8">
    <location>
        <begin position="357"/>
        <end position="380"/>
    </location>
</feature>
<comment type="similarity">
    <text evidence="1">Belongs to the peptidase S1 family.</text>
</comment>
<name>A0A917VCF6_9ACTN</name>
<evidence type="ECO:0000256" key="1">
    <source>
        <dbReference type="ARBA" id="ARBA00007664"/>
    </source>
</evidence>
<dbReference type="PROSITE" id="PS00134">
    <property type="entry name" value="TRYPSIN_HIS"/>
    <property type="match status" value="1"/>
</dbReference>
<keyword evidence="7" id="KW-1015">Disulfide bond</keyword>
<feature type="domain" description="Peptidase S1A alpha-lytic prodomain" evidence="11">
    <location>
        <begin position="75"/>
        <end position="129"/>
    </location>
</feature>
<reference evidence="12" key="2">
    <citation type="submission" date="2020-09" db="EMBL/GenBank/DDBJ databases">
        <authorList>
            <person name="Sun Q."/>
            <person name="Ohkuma M."/>
        </authorList>
    </citation>
    <scope>NUCLEOTIDE SEQUENCE</scope>
    <source>
        <strain evidence="12">JCM 3035</strain>
    </source>
</reference>
<protein>
    <submittedName>
        <fullName evidence="12">Protease</fullName>
    </submittedName>
</protein>
<evidence type="ECO:0000313" key="12">
    <source>
        <dbReference type="EMBL" id="GGK61135.1"/>
    </source>
</evidence>
<dbReference type="Pfam" id="PF00089">
    <property type="entry name" value="Trypsin"/>
    <property type="match status" value="1"/>
</dbReference>
<dbReference type="Gene3D" id="2.40.10.10">
    <property type="entry name" value="Trypsin-like serine proteases"/>
    <property type="match status" value="2"/>
</dbReference>
<proteinExistence type="inferred from homology"/>
<feature type="region of interest" description="Disordered" evidence="8">
    <location>
        <begin position="338"/>
        <end position="395"/>
    </location>
</feature>
<dbReference type="InterPro" id="IPR004236">
    <property type="entry name" value="Pept_S1_alpha_lytic"/>
</dbReference>
<evidence type="ECO:0000256" key="8">
    <source>
        <dbReference type="SAM" id="MobiDB-lite"/>
    </source>
</evidence>
<dbReference type="InterPro" id="IPR043504">
    <property type="entry name" value="Peptidase_S1_PA_chymotrypsin"/>
</dbReference>
<sequence>MVSQAMASETSTEPDRPGAASQAANTGRGLVSELGTERTAGTWLDADGRPMVAVTDEEAAADVRRAGAGAKMVDHSMSELRSATATLKDSPRVSGTSWSMDYANNQVVVRADSTVSADEWSRLTKVAESIGKSVRMERIDGTYTTRLNGAEPLFAGAGRCSAGFNVTNGRADFILTAGHCGPEGTTWFSDQQGTQQVGTTTDVEFPGTGDYSLIRYDTGTVLEGPDVVAVGNGQGVRITGAADPAVGQKVFRSGSTTGLQSGEVTGLDATVNYPQGTVTGLIETTVCAEPGDSGGPMFADGTALGITSGGNGDCDNGGTTFFQPVTKALDTLGVQLAADPDSAGGQQATPSARDDNAGAGDDADNGAGAAVPPGGASTAPGGVGSVETVPEGGADDDASSLVARIAEYRNLGPGLLVIAGSLIALVAIQIRMERGRRRYRSEYSQSWG</sequence>
<dbReference type="InterPro" id="IPR001254">
    <property type="entry name" value="Trypsin_dom"/>
</dbReference>